<protein>
    <submittedName>
        <fullName evidence="1">Uncharacterized protein</fullName>
    </submittedName>
</protein>
<dbReference type="EMBL" id="JAACJM010000104">
    <property type="protein sequence ID" value="KAF5346232.1"/>
    <property type="molecule type" value="Genomic_DNA"/>
</dbReference>
<proteinExistence type="predicted"/>
<gene>
    <name evidence="1" type="ORF">D9758_014393</name>
</gene>
<organism evidence="1 2">
    <name type="scientific">Tetrapyrgos nigripes</name>
    <dbReference type="NCBI Taxonomy" id="182062"/>
    <lineage>
        <taxon>Eukaryota</taxon>
        <taxon>Fungi</taxon>
        <taxon>Dikarya</taxon>
        <taxon>Basidiomycota</taxon>
        <taxon>Agaricomycotina</taxon>
        <taxon>Agaricomycetes</taxon>
        <taxon>Agaricomycetidae</taxon>
        <taxon>Agaricales</taxon>
        <taxon>Marasmiineae</taxon>
        <taxon>Marasmiaceae</taxon>
        <taxon>Tetrapyrgos</taxon>
    </lineage>
</organism>
<dbReference type="AlphaFoldDB" id="A0A8H5CQP0"/>
<dbReference type="PANTHER" id="PTHR10622:SF10">
    <property type="entry name" value="HET DOMAIN-CONTAINING PROTEIN"/>
    <property type="match status" value="1"/>
</dbReference>
<evidence type="ECO:0000313" key="2">
    <source>
        <dbReference type="Proteomes" id="UP000559256"/>
    </source>
</evidence>
<dbReference type="PANTHER" id="PTHR10622">
    <property type="entry name" value="HET DOMAIN-CONTAINING PROTEIN"/>
    <property type="match status" value="1"/>
</dbReference>
<dbReference type="OrthoDB" id="2654851at2759"/>
<comment type="caution">
    <text evidence="1">The sequence shown here is derived from an EMBL/GenBank/DDBJ whole genome shotgun (WGS) entry which is preliminary data.</text>
</comment>
<name>A0A8H5CQP0_9AGAR</name>
<keyword evidence="2" id="KW-1185">Reference proteome</keyword>
<reference evidence="1 2" key="1">
    <citation type="journal article" date="2020" name="ISME J.">
        <title>Uncovering the hidden diversity of litter-decomposition mechanisms in mushroom-forming fungi.</title>
        <authorList>
            <person name="Floudas D."/>
            <person name="Bentzer J."/>
            <person name="Ahren D."/>
            <person name="Johansson T."/>
            <person name="Persson P."/>
            <person name="Tunlid A."/>
        </authorList>
    </citation>
    <scope>NUCLEOTIDE SEQUENCE [LARGE SCALE GENOMIC DNA]</scope>
    <source>
        <strain evidence="1 2">CBS 291.85</strain>
    </source>
</reference>
<dbReference type="Proteomes" id="UP000559256">
    <property type="component" value="Unassembled WGS sequence"/>
</dbReference>
<sequence>MNRYYENAVVCYVYLFHVSGKLHPKNPESEFKKSRWFTKGWTLQESLAPQYTAFFDRDWTKIRMRWSLRDLISVVTTIPIDVLKRRPIHKYSVARKISWATDWQSRTRPEDKAYCLIGIFGVNMPPIYGGRWLKATTAGNYPGFG</sequence>
<accession>A0A8H5CQP0</accession>
<evidence type="ECO:0000313" key="1">
    <source>
        <dbReference type="EMBL" id="KAF5346232.1"/>
    </source>
</evidence>